<proteinExistence type="predicted"/>
<feature type="transmembrane region" description="Helical" evidence="1">
    <location>
        <begin position="23"/>
        <end position="43"/>
    </location>
</feature>
<keyword evidence="1" id="KW-0812">Transmembrane</keyword>
<evidence type="ECO:0000256" key="1">
    <source>
        <dbReference type="SAM" id="Phobius"/>
    </source>
</evidence>
<evidence type="ECO:0000313" key="3">
    <source>
        <dbReference type="Proteomes" id="UP001177080"/>
    </source>
</evidence>
<comment type="caution">
    <text evidence="2">The sequence shown here is derived from an EMBL/GenBank/DDBJ whole genome shotgun (WGS) entry which is preliminary data.</text>
</comment>
<name>A0ABT8XC19_9HYPH</name>
<organism evidence="2 3">
    <name type="scientific">Shinella curvata</name>
    <dbReference type="NCBI Taxonomy" id="1817964"/>
    <lineage>
        <taxon>Bacteria</taxon>
        <taxon>Pseudomonadati</taxon>
        <taxon>Pseudomonadota</taxon>
        <taxon>Alphaproteobacteria</taxon>
        <taxon>Hyphomicrobiales</taxon>
        <taxon>Rhizobiaceae</taxon>
        <taxon>Shinella</taxon>
    </lineage>
</organism>
<keyword evidence="3" id="KW-1185">Reference proteome</keyword>
<dbReference type="Proteomes" id="UP001177080">
    <property type="component" value="Unassembled WGS sequence"/>
</dbReference>
<gene>
    <name evidence="2" type="ORF">GB928_006345</name>
</gene>
<dbReference type="EMBL" id="WHSC02000002">
    <property type="protein sequence ID" value="MDO6120801.1"/>
    <property type="molecule type" value="Genomic_DNA"/>
</dbReference>
<keyword evidence="1" id="KW-0472">Membrane</keyword>
<keyword evidence="1" id="KW-1133">Transmembrane helix</keyword>
<accession>A0ABT8XC19</accession>
<reference evidence="2" key="1">
    <citation type="submission" date="2022-04" db="EMBL/GenBank/DDBJ databases">
        <title>Shinella lacus sp. nov., a novel member of the genus Shinella from water.</title>
        <authorList>
            <person name="Deng Y."/>
        </authorList>
    </citation>
    <scope>NUCLEOTIDE SEQUENCE</scope>
    <source>
        <strain evidence="2">JCM 31239</strain>
    </source>
</reference>
<sequence>MTRPVTRPSSSAPVRRGGMPRRWCASNVILVMLAAMVAIVSIIEFVRG</sequence>
<evidence type="ECO:0000313" key="2">
    <source>
        <dbReference type="EMBL" id="MDO6120801.1"/>
    </source>
</evidence>
<protein>
    <submittedName>
        <fullName evidence="2">Uncharacterized protein</fullName>
    </submittedName>
</protein>